<evidence type="ECO:0000259" key="3">
    <source>
        <dbReference type="Pfam" id="PF04213"/>
    </source>
</evidence>
<dbReference type="EMBL" id="FZOF01000062">
    <property type="protein sequence ID" value="SNT60244.1"/>
    <property type="molecule type" value="Genomic_DNA"/>
</dbReference>
<feature type="region of interest" description="Disordered" evidence="1">
    <location>
        <begin position="543"/>
        <end position="571"/>
    </location>
</feature>
<sequence>MTTRISGGRTRAATATARRGIASVLGVVVGVVSAAGVVVVGAGPASAASVSVSDASLAWGLSGEQGGGAFFGGCNFLSAGKAGDSGSSRLWTQGDDFYATRDGNVTVEKPDAAGVFGEPSWATKCQDPNGAAVSAGSTSSLSRNRVVFSRGTGTVDAAAGTASIRWSGSFTSVFYGGLTYWSASDPVLTVDGDGTGTLTATASGYGADMNDPGTWVALPARTVTLAKLSGVEVGAAGFSVTPDYLGESVSVPSGTTGQPAKSGSNQAFWGSFPQDFVDFQQSTGQSSYWFTSGGARDAAKPATPLTLSYTTRTDGTAAPTPGEPGTTPTATTPSSPAGAADASPTGTTSGAAEDCAVTDAVKGGSLTWGFKKSFRSYVGGPTGNSITADDGLKILAQDLAVAGRNATGSYQWPFESSSAYTSPDDFTVQYAGRVTYSYPAHFFKVAIAEPRLVVRGTTGTLYADVSLTVSAPDAEPTTDARSDVALASLDLSGGTADNGASGVTRTVRTAIQDTKAFTFNGSNFYQKGQRLDDATVHLSGCAGTGAAPTTGPDGTTGGQDTGGTGDDSALVPDTRFRPDELASTGIGAHATGALAAAAAGATAGAALMLLARRRRHTAGVHR</sequence>
<feature type="transmembrane region" description="Helical" evidence="2">
    <location>
        <begin position="586"/>
        <end position="611"/>
    </location>
</feature>
<feature type="compositionally biased region" description="Low complexity" evidence="1">
    <location>
        <begin position="544"/>
        <end position="553"/>
    </location>
</feature>
<reference evidence="4 5" key="1">
    <citation type="submission" date="2017-06" db="EMBL/GenBank/DDBJ databases">
        <authorList>
            <person name="Kim H.J."/>
            <person name="Triplett B.A."/>
        </authorList>
    </citation>
    <scope>NUCLEOTIDE SEQUENCE [LARGE SCALE GENOMIC DNA]</scope>
    <source>
        <strain evidence="4 5">CGMCC 4.1858</strain>
    </source>
</reference>
<organism evidence="4 5">
    <name type="scientific">Actinacidiphila glaucinigra</name>
    <dbReference type="NCBI Taxonomy" id="235986"/>
    <lineage>
        <taxon>Bacteria</taxon>
        <taxon>Bacillati</taxon>
        <taxon>Actinomycetota</taxon>
        <taxon>Actinomycetes</taxon>
        <taxon>Kitasatosporales</taxon>
        <taxon>Streptomycetaceae</taxon>
        <taxon>Actinacidiphila</taxon>
    </lineage>
</organism>
<keyword evidence="2" id="KW-0472">Membrane</keyword>
<keyword evidence="2" id="KW-0812">Transmembrane</keyword>
<dbReference type="AlphaFoldDB" id="A0A239P0V7"/>
<keyword evidence="5" id="KW-1185">Reference proteome</keyword>
<proteinExistence type="predicted"/>
<dbReference type="Proteomes" id="UP000198280">
    <property type="component" value="Unassembled WGS sequence"/>
</dbReference>
<feature type="region of interest" description="Disordered" evidence="1">
    <location>
        <begin position="308"/>
        <end position="351"/>
    </location>
</feature>
<feature type="transmembrane region" description="Helical" evidence="2">
    <location>
        <begin position="21"/>
        <end position="43"/>
    </location>
</feature>
<protein>
    <submittedName>
        <fullName evidence="4">Htaa protein</fullName>
    </submittedName>
</protein>
<feature type="compositionally biased region" description="Gly residues" evidence="1">
    <location>
        <begin position="554"/>
        <end position="565"/>
    </location>
</feature>
<name>A0A239P0V7_9ACTN</name>
<keyword evidence="2" id="KW-1133">Transmembrane helix</keyword>
<dbReference type="Pfam" id="PF04213">
    <property type="entry name" value="HtaA"/>
    <property type="match status" value="1"/>
</dbReference>
<evidence type="ECO:0000313" key="4">
    <source>
        <dbReference type="EMBL" id="SNT60244.1"/>
    </source>
</evidence>
<evidence type="ECO:0000256" key="1">
    <source>
        <dbReference type="SAM" id="MobiDB-lite"/>
    </source>
</evidence>
<accession>A0A239P0V7</accession>
<feature type="domain" description="Htaa" evidence="3">
    <location>
        <begin position="364"/>
        <end position="536"/>
    </location>
</feature>
<evidence type="ECO:0000256" key="2">
    <source>
        <dbReference type="SAM" id="Phobius"/>
    </source>
</evidence>
<feature type="compositionally biased region" description="Low complexity" evidence="1">
    <location>
        <begin position="313"/>
        <end position="351"/>
    </location>
</feature>
<evidence type="ECO:0000313" key="5">
    <source>
        <dbReference type="Proteomes" id="UP000198280"/>
    </source>
</evidence>
<gene>
    <name evidence="4" type="ORF">SAMN05216252_1621</name>
</gene>
<dbReference type="InterPro" id="IPR007331">
    <property type="entry name" value="Htaa"/>
</dbReference>